<dbReference type="EMBL" id="CP060713">
    <property type="protein sequence ID" value="QNN54889.1"/>
    <property type="molecule type" value="Genomic_DNA"/>
</dbReference>
<sequence>MVRPPRPGRDPRHRRRRRKPDVQGGLPPRRSRGGDSRSRPARPGAGPVVRQPDLGRLYVDGREVAAVELARSNAQKRRGLLGRDGVAGGFVLQPCHQVHTFRMRFALDVAYLDRAGRVLVTRSMPPGRIGPLLLRSRSILEAEAGAFEGWGLATGSTVTWQLG</sequence>
<dbReference type="KEGG" id="nmes:H9L09_07320"/>
<dbReference type="InterPro" id="IPR003795">
    <property type="entry name" value="DUF192"/>
</dbReference>
<dbReference type="Gene3D" id="2.60.120.1140">
    <property type="entry name" value="Protein of unknown function DUF192"/>
    <property type="match status" value="1"/>
</dbReference>
<name>A0A7G9RH14_9ACTN</name>
<feature type="region of interest" description="Disordered" evidence="1">
    <location>
        <begin position="1"/>
        <end position="52"/>
    </location>
</feature>
<accession>A0A7G9RH14</accession>
<dbReference type="Pfam" id="PF02643">
    <property type="entry name" value="DUF192"/>
    <property type="match status" value="1"/>
</dbReference>
<dbReference type="Proteomes" id="UP000515947">
    <property type="component" value="Chromosome"/>
</dbReference>
<dbReference type="AlphaFoldDB" id="A0A7G9RH14"/>
<evidence type="ECO:0000313" key="2">
    <source>
        <dbReference type="EMBL" id="QNN54889.1"/>
    </source>
</evidence>
<organism evidence="2 3">
    <name type="scientific">Nocardioides mesophilus</name>
    <dbReference type="NCBI Taxonomy" id="433659"/>
    <lineage>
        <taxon>Bacteria</taxon>
        <taxon>Bacillati</taxon>
        <taxon>Actinomycetota</taxon>
        <taxon>Actinomycetes</taxon>
        <taxon>Propionibacteriales</taxon>
        <taxon>Nocardioidaceae</taxon>
        <taxon>Nocardioides</taxon>
    </lineage>
</organism>
<evidence type="ECO:0000256" key="1">
    <source>
        <dbReference type="SAM" id="MobiDB-lite"/>
    </source>
</evidence>
<reference evidence="2 3" key="1">
    <citation type="submission" date="2020-08" db="EMBL/GenBank/DDBJ databases">
        <title>Genome sequence of Nocardioides mesophilus KACC 16243T.</title>
        <authorList>
            <person name="Hyun D.-W."/>
            <person name="Bae J.-W."/>
        </authorList>
    </citation>
    <scope>NUCLEOTIDE SEQUENCE [LARGE SCALE GENOMIC DNA]</scope>
    <source>
        <strain evidence="2 3">KACC 16243</strain>
    </source>
</reference>
<protein>
    <submittedName>
        <fullName evidence="2">DUF192 domain-containing protein</fullName>
    </submittedName>
</protein>
<dbReference type="InterPro" id="IPR038695">
    <property type="entry name" value="Saro_0823-like_sf"/>
</dbReference>
<gene>
    <name evidence="2" type="ORF">H9L09_07320</name>
</gene>
<proteinExistence type="predicted"/>
<evidence type="ECO:0000313" key="3">
    <source>
        <dbReference type="Proteomes" id="UP000515947"/>
    </source>
</evidence>
<keyword evidence="3" id="KW-1185">Reference proteome</keyword>